<dbReference type="InterPro" id="IPR007318">
    <property type="entry name" value="Phopholipid_MeTrfase"/>
</dbReference>
<sequence length="209" mass="21526">MAVAALVIYLLGLVLAFGWRSVVQRRRTGDSGLRLAAGASGTVAWWAKVAFIAALLLGFAGPVAGIAGVAPVRILDHGWLQVGGVVLAVGGVLATLAAQVAMGASWRVGVDPAERTALVTTGAFALVRNPIFSAMGVTSLGLMLMVPNVIAIAATAVLVLSVQVQVRAVEEPYLVGVHGTAYVAYASRVGRFVPRLGVMRAPHAHGRQS</sequence>
<dbReference type="RefSeq" id="WP_203933929.1">
    <property type="nucleotide sequence ID" value="NZ_BOPH01000129.1"/>
</dbReference>
<evidence type="ECO:0000256" key="1">
    <source>
        <dbReference type="ARBA" id="ARBA00004127"/>
    </source>
</evidence>
<feature type="transmembrane region" description="Helical" evidence="5">
    <location>
        <begin position="44"/>
        <end position="70"/>
    </location>
</feature>
<feature type="transmembrane region" description="Helical" evidence="5">
    <location>
        <begin position="131"/>
        <end position="160"/>
    </location>
</feature>
<gene>
    <name evidence="6" type="ORF">Voc01_090430</name>
</gene>
<dbReference type="PANTHER" id="PTHR12714">
    <property type="entry name" value="PROTEIN-S ISOPRENYLCYSTEINE O-METHYLTRANSFERASE"/>
    <property type="match status" value="1"/>
</dbReference>
<accession>A0A8J4EGW4</accession>
<evidence type="ECO:0000256" key="3">
    <source>
        <dbReference type="ARBA" id="ARBA00022989"/>
    </source>
</evidence>
<comment type="subcellular location">
    <subcellularLocation>
        <location evidence="1">Endomembrane system</location>
        <topology evidence="1">Multi-pass membrane protein</topology>
    </subcellularLocation>
</comment>
<dbReference type="EMBL" id="BOPH01000129">
    <property type="protein sequence ID" value="GIJ74126.1"/>
    <property type="molecule type" value="Genomic_DNA"/>
</dbReference>
<evidence type="ECO:0000313" key="7">
    <source>
        <dbReference type="Proteomes" id="UP000635606"/>
    </source>
</evidence>
<reference evidence="6" key="1">
    <citation type="submission" date="2021-01" db="EMBL/GenBank/DDBJ databases">
        <title>Whole genome shotgun sequence of Virgisporangium ochraceum NBRC 16418.</title>
        <authorList>
            <person name="Komaki H."/>
            <person name="Tamura T."/>
        </authorList>
    </citation>
    <scope>NUCLEOTIDE SEQUENCE</scope>
    <source>
        <strain evidence="6">NBRC 16418</strain>
    </source>
</reference>
<proteinExistence type="predicted"/>
<evidence type="ECO:0008006" key="8">
    <source>
        <dbReference type="Google" id="ProtNLM"/>
    </source>
</evidence>
<evidence type="ECO:0000313" key="6">
    <source>
        <dbReference type="EMBL" id="GIJ74126.1"/>
    </source>
</evidence>
<evidence type="ECO:0000256" key="4">
    <source>
        <dbReference type="ARBA" id="ARBA00023136"/>
    </source>
</evidence>
<dbReference type="AlphaFoldDB" id="A0A8J4EGW4"/>
<feature type="transmembrane region" description="Helical" evidence="5">
    <location>
        <begin position="82"/>
        <end position="102"/>
    </location>
</feature>
<dbReference type="GO" id="GO:0012505">
    <property type="term" value="C:endomembrane system"/>
    <property type="evidence" value="ECO:0007669"/>
    <property type="project" value="UniProtKB-SubCell"/>
</dbReference>
<dbReference type="GO" id="GO:0016740">
    <property type="term" value="F:transferase activity"/>
    <property type="evidence" value="ECO:0007669"/>
    <property type="project" value="UniProtKB-ARBA"/>
</dbReference>
<evidence type="ECO:0000256" key="2">
    <source>
        <dbReference type="ARBA" id="ARBA00022692"/>
    </source>
</evidence>
<name>A0A8J4EGW4_9ACTN</name>
<comment type="caution">
    <text evidence="6">The sequence shown here is derived from an EMBL/GenBank/DDBJ whole genome shotgun (WGS) entry which is preliminary data.</text>
</comment>
<evidence type="ECO:0000256" key="5">
    <source>
        <dbReference type="SAM" id="Phobius"/>
    </source>
</evidence>
<dbReference type="Proteomes" id="UP000635606">
    <property type="component" value="Unassembled WGS sequence"/>
</dbReference>
<organism evidence="6 7">
    <name type="scientific">Virgisporangium ochraceum</name>
    <dbReference type="NCBI Taxonomy" id="65505"/>
    <lineage>
        <taxon>Bacteria</taxon>
        <taxon>Bacillati</taxon>
        <taxon>Actinomycetota</taxon>
        <taxon>Actinomycetes</taxon>
        <taxon>Micromonosporales</taxon>
        <taxon>Micromonosporaceae</taxon>
        <taxon>Virgisporangium</taxon>
    </lineage>
</organism>
<dbReference type="Gene3D" id="1.20.120.1630">
    <property type="match status" value="1"/>
</dbReference>
<dbReference type="Pfam" id="PF04191">
    <property type="entry name" value="PEMT"/>
    <property type="match status" value="1"/>
</dbReference>
<protein>
    <recommendedName>
        <fullName evidence="8">Isoprenylcysteine carboxyl methyltransferase</fullName>
    </recommendedName>
</protein>
<keyword evidence="4 5" id="KW-0472">Membrane</keyword>
<dbReference type="PANTHER" id="PTHR12714:SF9">
    <property type="entry name" value="PROTEIN-S-ISOPRENYLCYSTEINE O-METHYLTRANSFERASE"/>
    <property type="match status" value="1"/>
</dbReference>
<keyword evidence="7" id="KW-1185">Reference proteome</keyword>
<keyword evidence="3 5" id="KW-1133">Transmembrane helix</keyword>
<keyword evidence="2 5" id="KW-0812">Transmembrane</keyword>